<dbReference type="InterPro" id="IPR002843">
    <property type="entry name" value="ATPase_V0-cplx_csu/dsu"/>
</dbReference>
<evidence type="ECO:0000256" key="1">
    <source>
        <dbReference type="ARBA" id="ARBA00006709"/>
    </source>
</evidence>
<gene>
    <name evidence="4" type="ORF">GCM10008906_33360</name>
</gene>
<comment type="caution">
    <text evidence="4">The sequence shown here is derived from an EMBL/GenBank/DDBJ whole genome shotgun (WGS) entry which is preliminary data.</text>
</comment>
<evidence type="ECO:0000256" key="3">
    <source>
        <dbReference type="ARBA" id="ARBA00023065"/>
    </source>
</evidence>
<reference evidence="4 5" key="1">
    <citation type="journal article" date="2019" name="Int. J. Syst. Evol. Microbiol.">
        <title>The Global Catalogue of Microorganisms (GCM) 10K type strain sequencing project: providing services to taxonomists for standard genome sequencing and annotation.</title>
        <authorList>
            <consortium name="The Broad Institute Genomics Platform"/>
            <consortium name="The Broad Institute Genome Sequencing Center for Infectious Disease"/>
            <person name="Wu L."/>
            <person name="Ma J."/>
        </authorList>
    </citation>
    <scope>NUCLEOTIDE SEQUENCE [LARGE SCALE GENOMIC DNA]</scope>
    <source>
        <strain evidence="4 5">JCM 1407</strain>
    </source>
</reference>
<dbReference type="PANTHER" id="PTHR38682">
    <property type="entry name" value="V-TYPE ATP SYNTHASE SUBUNIT C"/>
    <property type="match status" value="1"/>
</dbReference>
<keyword evidence="2" id="KW-0813">Transport</keyword>
<evidence type="ECO:0000313" key="4">
    <source>
        <dbReference type="EMBL" id="GAA0746132.1"/>
    </source>
</evidence>
<keyword evidence="5" id="KW-1185">Reference proteome</keyword>
<dbReference type="NCBIfam" id="NF002266">
    <property type="entry name" value="PRK01198.1-2"/>
    <property type="match status" value="1"/>
</dbReference>
<dbReference type="InterPro" id="IPR050873">
    <property type="entry name" value="V-ATPase_V0D/AC39_subunit"/>
</dbReference>
<comment type="similarity">
    <text evidence="1">Belongs to the V-ATPase V0D/AC39 subunit family.</text>
</comment>
<dbReference type="RefSeq" id="WP_343763482.1">
    <property type="nucleotide sequence ID" value="NZ_BAAACG010000019.1"/>
</dbReference>
<dbReference type="SUPFAM" id="SSF103486">
    <property type="entry name" value="V-type ATP synthase subunit C"/>
    <property type="match status" value="1"/>
</dbReference>
<dbReference type="Pfam" id="PF01992">
    <property type="entry name" value="vATP-synt_AC39"/>
    <property type="match status" value="1"/>
</dbReference>
<evidence type="ECO:0000313" key="5">
    <source>
        <dbReference type="Proteomes" id="UP001501510"/>
    </source>
</evidence>
<dbReference type="PANTHER" id="PTHR38682:SF1">
    <property type="entry name" value="V-TYPE ATP SYNTHASE SUBUNIT C"/>
    <property type="match status" value="1"/>
</dbReference>
<evidence type="ECO:0000256" key="2">
    <source>
        <dbReference type="ARBA" id="ARBA00022448"/>
    </source>
</evidence>
<proteinExistence type="inferred from homology"/>
<dbReference type="Gene3D" id="1.10.132.50">
    <property type="entry name" value="ATP synthase (C/AC39) subunit, domain 3"/>
    <property type="match status" value="1"/>
</dbReference>
<dbReference type="EMBL" id="BAAACG010000019">
    <property type="protein sequence ID" value="GAA0746132.1"/>
    <property type="molecule type" value="Genomic_DNA"/>
</dbReference>
<protein>
    <submittedName>
        <fullName evidence="4">V-type ATP synthase subunit C</fullName>
    </submittedName>
</protein>
<dbReference type="InterPro" id="IPR035067">
    <property type="entry name" value="V-type_ATPase_csu/dsu"/>
</dbReference>
<dbReference type="Proteomes" id="UP001501510">
    <property type="component" value="Unassembled WGS sequence"/>
</dbReference>
<accession>A0ABN1JT90</accession>
<dbReference type="InterPro" id="IPR036079">
    <property type="entry name" value="ATPase_csu/dsu_sf"/>
</dbReference>
<keyword evidence="3" id="KW-0406">Ion transport</keyword>
<organism evidence="4 5">
    <name type="scientific">Clostridium oceanicum</name>
    <dbReference type="NCBI Taxonomy" id="1543"/>
    <lineage>
        <taxon>Bacteria</taxon>
        <taxon>Bacillati</taxon>
        <taxon>Bacillota</taxon>
        <taxon>Clostridia</taxon>
        <taxon>Eubacteriales</taxon>
        <taxon>Clostridiaceae</taxon>
        <taxon>Clostridium</taxon>
    </lineage>
</organism>
<name>A0ABN1JT90_9CLOT</name>
<dbReference type="Gene3D" id="1.20.1690.10">
    <property type="entry name" value="V-type ATP synthase subunit C domain"/>
    <property type="match status" value="2"/>
</dbReference>
<dbReference type="InterPro" id="IPR044911">
    <property type="entry name" value="V-type_ATPase_csu/dsu_dom_3"/>
</dbReference>
<sequence length="333" mass="38737">MDNLKYAHAVGRLRVLETRLLDKAKIDRMIESLSPKEALKVLEETEYSSSLASIKRVEDYEFVLRDALKNLYKEIYSISPEKELVDVLCYKYDYHNIKVLIKSKILDKNFDNILIDAGSISIELLRESINEENYRDLSSNMREGIEKALKEFEEDKDPQKIDVILDKYMFSEMLFKASKLDNSFLLDYIKLNIDLTNIKTLIRVKKQEKSRNFFDEVIVDGGNLDRGALLELLNETEENISKKLYAKSYNTVVEKGLEEYLDSSKLSLMEKLSDNFLMDYAKKAKFVSFGAEPIIAYILAKETEIKIIRIIMIGKLNNVSAEVIRERLRDIYV</sequence>